<keyword evidence="7" id="KW-1185">Reference proteome</keyword>
<dbReference type="EMBL" id="FXUI01000010">
    <property type="protein sequence ID" value="SMP77869.1"/>
    <property type="molecule type" value="Genomic_DNA"/>
</dbReference>
<evidence type="ECO:0008006" key="8">
    <source>
        <dbReference type="Google" id="ProtNLM"/>
    </source>
</evidence>
<comment type="caution">
    <text evidence="6">The sequence shown here is derived from an EMBL/GenBank/DDBJ whole genome shotgun (WGS) entry which is preliminary data.</text>
</comment>
<evidence type="ECO:0000256" key="5">
    <source>
        <dbReference type="SAM" id="Phobius"/>
    </source>
</evidence>
<evidence type="ECO:0000256" key="2">
    <source>
        <dbReference type="ARBA" id="ARBA00022692"/>
    </source>
</evidence>
<sequence length="71" mass="7754">MNGEIAIFGVYMPTILLIAVAASALTLALMRVADFVGFYRIVGYRALVDLCLYVMVFGLLSFLAIHSGFHP</sequence>
<gene>
    <name evidence="6" type="ORF">SAMN06296065_11026</name>
</gene>
<protein>
    <recommendedName>
        <fullName evidence="8">DUF1656 domain-containing protein</fullName>
    </recommendedName>
</protein>
<evidence type="ECO:0000256" key="1">
    <source>
        <dbReference type="ARBA" id="ARBA00022475"/>
    </source>
</evidence>
<dbReference type="RefSeq" id="WP_283406742.1">
    <property type="nucleotide sequence ID" value="NZ_FXUI01000010.1"/>
</dbReference>
<dbReference type="Pfam" id="PF07869">
    <property type="entry name" value="DUF1656"/>
    <property type="match status" value="1"/>
</dbReference>
<evidence type="ECO:0000256" key="4">
    <source>
        <dbReference type="ARBA" id="ARBA00023136"/>
    </source>
</evidence>
<dbReference type="Proteomes" id="UP001157910">
    <property type="component" value="Unassembled WGS sequence"/>
</dbReference>
<dbReference type="InterPro" id="IPR012451">
    <property type="entry name" value="DUF1656"/>
</dbReference>
<keyword evidence="4 5" id="KW-0472">Membrane</keyword>
<reference evidence="6 7" key="1">
    <citation type="submission" date="2017-05" db="EMBL/GenBank/DDBJ databases">
        <authorList>
            <person name="Varghese N."/>
            <person name="Submissions S."/>
        </authorList>
    </citation>
    <scope>NUCLEOTIDE SEQUENCE [LARGE SCALE GENOMIC DNA]</scope>
    <source>
        <strain evidence="6 7">SM16</strain>
    </source>
</reference>
<feature type="transmembrane region" description="Helical" evidence="5">
    <location>
        <begin position="42"/>
        <end position="65"/>
    </location>
</feature>
<name>A0ABY1QTW2_9SPHN</name>
<organism evidence="6 7">
    <name type="scientific">Novosphingobium panipatense</name>
    <dbReference type="NCBI Taxonomy" id="428991"/>
    <lineage>
        <taxon>Bacteria</taxon>
        <taxon>Pseudomonadati</taxon>
        <taxon>Pseudomonadota</taxon>
        <taxon>Alphaproteobacteria</taxon>
        <taxon>Sphingomonadales</taxon>
        <taxon>Sphingomonadaceae</taxon>
        <taxon>Novosphingobium</taxon>
    </lineage>
</organism>
<keyword evidence="2 5" id="KW-0812">Transmembrane</keyword>
<evidence type="ECO:0000313" key="6">
    <source>
        <dbReference type="EMBL" id="SMP77869.1"/>
    </source>
</evidence>
<evidence type="ECO:0000256" key="3">
    <source>
        <dbReference type="ARBA" id="ARBA00022989"/>
    </source>
</evidence>
<feature type="transmembrane region" description="Helical" evidence="5">
    <location>
        <begin position="6"/>
        <end position="30"/>
    </location>
</feature>
<accession>A0ABY1QTW2</accession>
<keyword evidence="3 5" id="KW-1133">Transmembrane helix</keyword>
<evidence type="ECO:0000313" key="7">
    <source>
        <dbReference type="Proteomes" id="UP001157910"/>
    </source>
</evidence>
<keyword evidence="1" id="KW-1003">Cell membrane</keyword>
<proteinExistence type="predicted"/>